<name>A0A8S5TV02_9CAUD</name>
<organism evidence="1">
    <name type="scientific">Siphoviridae sp. ctr0c13</name>
    <dbReference type="NCBI Taxonomy" id="2825683"/>
    <lineage>
        <taxon>Viruses</taxon>
        <taxon>Duplodnaviria</taxon>
        <taxon>Heunggongvirae</taxon>
        <taxon>Uroviricota</taxon>
        <taxon>Caudoviricetes</taxon>
    </lineage>
</organism>
<reference evidence="1" key="1">
    <citation type="journal article" date="2021" name="Proc. Natl. Acad. Sci. U.S.A.">
        <title>A Catalog of Tens of Thousands of Viruses from Human Metagenomes Reveals Hidden Associations with Chronic Diseases.</title>
        <authorList>
            <person name="Tisza M.J."/>
            <person name="Buck C.B."/>
        </authorList>
    </citation>
    <scope>NUCLEOTIDE SEQUENCE</scope>
    <source>
        <strain evidence="1">Ctr0c13</strain>
    </source>
</reference>
<evidence type="ECO:0000313" key="1">
    <source>
        <dbReference type="EMBL" id="DAF86041.1"/>
    </source>
</evidence>
<protein>
    <submittedName>
        <fullName evidence="1">Uncharacterized protein</fullName>
    </submittedName>
</protein>
<accession>A0A8S5TV02</accession>
<sequence>MAVMLFLHPITASKRRKIMLKIYFNEKSDAENKIKITVKELCVIAEVTGINPAAYGKDVIETLRPYSSYILVDSPGKVKNYRKMNRSDFKFLDMNRLGVAVKMDFARLLQLYASKDILQLDTGIIGGEERDIIIRVFEGRPEDTEIEADEKYEVLSFNSDDLVVGDHPRQHLWDSYAVEVNGKLLMANKKGIPVSGDFMQPVTVPEDKDYLDFHIVKYKGDFEGEKLTRDIDDEDVLVESTCGVVNNRRVALENGEGAFRLYPLGHNGPFKLKLGRKWYEVWNEYNLVLEGDK</sequence>
<dbReference type="EMBL" id="BK015935">
    <property type="protein sequence ID" value="DAF86041.1"/>
    <property type="molecule type" value="Genomic_DNA"/>
</dbReference>
<proteinExistence type="predicted"/>